<accession>A0A2P6NWT7</accession>
<feature type="transmembrane region" description="Helical" evidence="1">
    <location>
        <begin position="6"/>
        <end position="30"/>
    </location>
</feature>
<keyword evidence="1" id="KW-0472">Membrane</keyword>
<evidence type="ECO:0000313" key="2">
    <source>
        <dbReference type="EMBL" id="PRP88421.1"/>
    </source>
</evidence>
<name>A0A2P6NWT7_9EUKA</name>
<protein>
    <submittedName>
        <fullName evidence="2">Uncharacterized protein</fullName>
    </submittedName>
</protein>
<comment type="caution">
    <text evidence="2">The sequence shown here is derived from an EMBL/GenBank/DDBJ whole genome shotgun (WGS) entry which is preliminary data.</text>
</comment>
<gene>
    <name evidence="2" type="ORF">PROFUN_03335</name>
</gene>
<keyword evidence="1" id="KW-1133">Transmembrane helix</keyword>
<dbReference type="InParanoid" id="A0A2P6NWT7"/>
<feature type="transmembrane region" description="Helical" evidence="1">
    <location>
        <begin position="85"/>
        <end position="105"/>
    </location>
</feature>
<keyword evidence="1" id="KW-0812">Transmembrane</keyword>
<keyword evidence="3" id="KW-1185">Reference proteome</keyword>
<organism evidence="2 3">
    <name type="scientific">Planoprotostelium fungivorum</name>
    <dbReference type="NCBI Taxonomy" id="1890364"/>
    <lineage>
        <taxon>Eukaryota</taxon>
        <taxon>Amoebozoa</taxon>
        <taxon>Evosea</taxon>
        <taxon>Variosea</taxon>
        <taxon>Cavosteliida</taxon>
        <taxon>Cavosteliaceae</taxon>
        <taxon>Planoprotostelium</taxon>
    </lineage>
</organism>
<proteinExistence type="predicted"/>
<sequence length="138" mass="15317">MTESYLLLCAIFCFITGGLILIVNGTFYILKMVGHRRKYEVIDDRTEADSVDDETIPITVGELACIVGCIWVYCTKEGKMSRGLFTGWFIASVVTSVALIALGIGKLMAEKAMSLFVVFKTEECSNAIRSALIRLFNR</sequence>
<feature type="transmembrane region" description="Helical" evidence="1">
    <location>
        <begin position="55"/>
        <end position="73"/>
    </location>
</feature>
<dbReference type="EMBL" id="MDYQ01000011">
    <property type="protein sequence ID" value="PRP88421.1"/>
    <property type="molecule type" value="Genomic_DNA"/>
</dbReference>
<evidence type="ECO:0000313" key="3">
    <source>
        <dbReference type="Proteomes" id="UP000241769"/>
    </source>
</evidence>
<reference evidence="2 3" key="1">
    <citation type="journal article" date="2018" name="Genome Biol. Evol.">
        <title>Multiple Roots of Fruiting Body Formation in Amoebozoa.</title>
        <authorList>
            <person name="Hillmann F."/>
            <person name="Forbes G."/>
            <person name="Novohradska S."/>
            <person name="Ferling I."/>
            <person name="Riege K."/>
            <person name="Groth M."/>
            <person name="Westermann M."/>
            <person name="Marz M."/>
            <person name="Spaller T."/>
            <person name="Winckler T."/>
            <person name="Schaap P."/>
            <person name="Glockner G."/>
        </authorList>
    </citation>
    <scope>NUCLEOTIDE SEQUENCE [LARGE SCALE GENOMIC DNA]</scope>
    <source>
        <strain evidence="2 3">Jena</strain>
    </source>
</reference>
<dbReference type="AlphaFoldDB" id="A0A2P6NWT7"/>
<evidence type="ECO:0000256" key="1">
    <source>
        <dbReference type="SAM" id="Phobius"/>
    </source>
</evidence>
<dbReference type="Proteomes" id="UP000241769">
    <property type="component" value="Unassembled WGS sequence"/>
</dbReference>